<feature type="binding site" evidence="11">
    <location>
        <position position="449"/>
    </location>
    <ligand>
        <name>substrate</name>
    </ligand>
</feature>
<dbReference type="FunFam" id="3.40.50.970:FF:000004">
    <property type="entry name" value="Transketolase"/>
    <property type="match status" value="1"/>
</dbReference>
<keyword evidence="5" id="KW-0808">Transferase</keyword>
<feature type="binding site" evidence="12">
    <location>
        <position position="501"/>
    </location>
    <ligand>
        <name>thiamine diphosphate</name>
        <dbReference type="ChEBI" id="CHEBI:58937"/>
    </ligand>
</feature>
<evidence type="ECO:0000256" key="5">
    <source>
        <dbReference type="ARBA" id="ARBA00022679"/>
    </source>
</evidence>
<feature type="site" description="Important for catalytic activity" evidence="14">
    <location>
        <position position="90"/>
    </location>
</feature>
<dbReference type="FunFam" id="3.40.50.970:FF:000003">
    <property type="entry name" value="Transketolase"/>
    <property type="match status" value="1"/>
</dbReference>
<dbReference type="Proteomes" id="UP000092445">
    <property type="component" value="Unassembled WGS sequence"/>
</dbReference>
<dbReference type="EnsemblMetazoa" id="GPAI000693-RA">
    <property type="protein sequence ID" value="GPAI000693-PA"/>
    <property type="gene ID" value="GPAI000693"/>
</dbReference>
<dbReference type="InterPro" id="IPR009014">
    <property type="entry name" value="Transketo_C/PFOR_II"/>
</dbReference>
<evidence type="ECO:0000256" key="3">
    <source>
        <dbReference type="ARBA" id="ARBA00011738"/>
    </source>
</evidence>
<reference evidence="18" key="1">
    <citation type="submission" date="2014-03" db="EMBL/GenBank/DDBJ databases">
        <authorList>
            <person name="Aksoy S."/>
            <person name="Warren W."/>
            <person name="Wilson R.K."/>
        </authorList>
    </citation>
    <scope>NUCLEOTIDE SEQUENCE [LARGE SCALE GENOMIC DNA]</scope>
    <source>
        <strain evidence="18">IAEA</strain>
    </source>
</reference>
<evidence type="ECO:0000256" key="6">
    <source>
        <dbReference type="ARBA" id="ARBA00022723"/>
    </source>
</evidence>
<dbReference type="InterPro" id="IPR018225">
    <property type="entry name" value="Transaldolase_AS"/>
</dbReference>
<dbReference type="InterPro" id="IPR005475">
    <property type="entry name" value="Transketolase-like_Pyr-bd"/>
</dbReference>
<dbReference type="InterPro" id="IPR049557">
    <property type="entry name" value="Transketolase_CS"/>
</dbReference>
<feature type="binding site" evidence="11">
    <location>
        <position position="537"/>
    </location>
    <ligand>
        <name>substrate</name>
    </ligand>
</feature>
<dbReference type="GO" id="GO:0004802">
    <property type="term" value="F:transketolase activity"/>
    <property type="evidence" value="ECO:0007669"/>
    <property type="project" value="UniProtKB-EC"/>
</dbReference>
<dbReference type="PANTHER" id="PTHR43522:SF2">
    <property type="entry name" value="TRANSKETOLASE 1-RELATED"/>
    <property type="match status" value="1"/>
</dbReference>
<evidence type="ECO:0000256" key="2">
    <source>
        <dbReference type="ARBA" id="ARBA00007131"/>
    </source>
</evidence>
<feature type="binding site" evidence="12">
    <location>
        <position position="325"/>
    </location>
    <ligand>
        <name>thiamine diphosphate</name>
        <dbReference type="ChEBI" id="CHEBI:58937"/>
    </ligand>
</feature>
<accession>A0A1A9Z146</accession>
<evidence type="ECO:0000256" key="11">
    <source>
        <dbReference type="PIRSR" id="PIRSR605478-2"/>
    </source>
</evidence>
<dbReference type="Pfam" id="PF02779">
    <property type="entry name" value="Transket_pyr"/>
    <property type="match status" value="1"/>
</dbReference>
<dbReference type="InterPro" id="IPR005474">
    <property type="entry name" value="Transketolase_N"/>
</dbReference>
<feature type="domain" description="Transketolase-like pyrimidine-binding" evidence="16">
    <location>
        <begin position="419"/>
        <end position="589"/>
    </location>
</feature>
<dbReference type="SUPFAM" id="SSF52518">
    <property type="entry name" value="Thiamin diphosphate-binding fold (THDP-binding)"/>
    <property type="match status" value="2"/>
</dbReference>
<dbReference type="CDD" id="cd07033">
    <property type="entry name" value="TPP_PYR_DXS_TK_like"/>
    <property type="match status" value="1"/>
</dbReference>
<feature type="binding site" evidence="13">
    <location>
        <position position="251"/>
    </location>
    <ligand>
        <name>Mg(2+)</name>
        <dbReference type="ChEBI" id="CHEBI:18420"/>
    </ligand>
</feature>
<keyword evidence="15" id="KW-1133">Transmembrane helix</keyword>
<dbReference type="SUPFAM" id="SSF51569">
    <property type="entry name" value="Aldolase"/>
    <property type="match status" value="1"/>
</dbReference>
<dbReference type="InterPro" id="IPR020826">
    <property type="entry name" value="Transketolase_BS"/>
</dbReference>
<dbReference type="CDD" id="cd02012">
    <property type="entry name" value="TPP_TK"/>
    <property type="match status" value="1"/>
</dbReference>
<evidence type="ECO:0000256" key="15">
    <source>
        <dbReference type="SAM" id="Phobius"/>
    </source>
</evidence>
<sequence length="706" mass="79593">MDTSNLELIKKYLPQDVTTNPSLICKEMTSYVYQEFISDAVSYANKQGGDKKIRLKNANDKLKMKISKKTLANTIRILSMDMVQHANSGHPGAPMGMADIAEVLWRNYLKHNPKNPKWINRDRFVLSNGHASALIYSVLHLLGYNISIKDLKQFRKIHSKTPGHPELKITDGVEMTTGPLGQGIANAVGFAMSEKILSAQFNRPNYNIIDHYTYVFLGDGCMMEGISHEACSIAGNMKLGKLIAFYDNNGISIDGEIKNWFNDDTAKRFESYGWQVIQNIDGHNSKSIHTSIKQARNETKKPSLLICNTIIAFGSPNKSGSHLSHGAPLGDVEVSKTRKKLKWNYPPFIIPSEIYSEWNAIESGKNNESKWNKIFYEYIHQYPELSRELIRRIKHTLPICWKKQIQKVIHDTQKENNYISTRQASKNILEKISCILPEFLGGSADLTPSTLTKSSYSTSIKSNISGNYIHYGAREFGMTAIANGIAIYGGFIPYTATFLVFMEYAINAIRMASLMQAKHIMLYTHDSIGLGEDGPTHQPIEQLSALRIIPNLSVWRPCDQIETAVAWRHAIERCGPTVIVLTRQNVIKQDRNIHMLHNISQGGYILKEPEKKIELILISTGSEIEITVRAYEILVRDGYQVRVVSLPCIDLFESQSDAYKELILPKNIQLRIAIEAGISHFWYKYIGLSGKIIGIDEFGRSGSGED</sequence>
<evidence type="ECO:0000256" key="9">
    <source>
        <dbReference type="ARBA" id="ARBA00049473"/>
    </source>
</evidence>
<dbReference type="SMART" id="SM00861">
    <property type="entry name" value="Transket_pyr"/>
    <property type="match status" value="1"/>
</dbReference>
<feature type="binding site" evidence="11">
    <location>
        <position position="583"/>
    </location>
    <ligand>
        <name>substrate</name>
    </ligand>
</feature>
<proteinExistence type="inferred from homology"/>
<dbReference type="GO" id="GO:0046872">
    <property type="term" value="F:metal ion binding"/>
    <property type="evidence" value="ECO:0007669"/>
    <property type="project" value="UniProtKB-KW"/>
</dbReference>
<evidence type="ECO:0000256" key="8">
    <source>
        <dbReference type="ARBA" id="ARBA00023052"/>
    </source>
</evidence>
<evidence type="ECO:0000256" key="14">
    <source>
        <dbReference type="PIRSR" id="PIRSR605478-5"/>
    </source>
</evidence>
<dbReference type="InterPro" id="IPR005478">
    <property type="entry name" value="Transketolase_bac-like"/>
</dbReference>
<evidence type="ECO:0000256" key="12">
    <source>
        <dbReference type="PIRSR" id="PIRSR605478-3"/>
    </source>
</evidence>
<evidence type="ECO:0000256" key="1">
    <source>
        <dbReference type="ARBA" id="ARBA00001941"/>
    </source>
</evidence>
<feature type="binding site" evidence="11">
    <location>
        <position position="90"/>
    </location>
    <ligand>
        <name>substrate</name>
    </ligand>
</feature>
<keyword evidence="8 12" id="KW-0786">Thiamine pyrophosphate</keyword>
<dbReference type="AlphaFoldDB" id="A0A1A9Z146"/>
<dbReference type="Gene3D" id="3.40.50.970">
    <property type="match status" value="2"/>
</dbReference>
<dbReference type="InterPro" id="IPR033247">
    <property type="entry name" value="Transketolase_fam"/>
</dbReference>
<dbReference type="GO" id="GO:0005975">
    <property type="term" value="P:carbohydrate metabolic process"/>
    <property type="evidence" value="ECO:0007669"/>
    <property type="project" value="InterPro"/>
</dbReference>
<dbReference type="EC" id="2.2.1.1" evidence="4"/>
<comment type="subunit">
    <text evidence="3">Homodimer.</text>
</comment>
<comment type="cofactor">
    <cofactor evidence="1">
        <name>Co(2+)</name>
        <dbReference type="ChEBI" id="CHEBI:48828"/>
    </cofactor>
</comment>
<dbReference type="Pfam" id="PF22613">
    <property type="entry name" value="Transketolase_C_1"/>
    <property type="match status" value="1"/>
</dbReference>
<dbReference type="VEuPathDB" id="VectorBase:GPAI000693"/>
<keyword evidence="15" id="KW-0472">Membrane</keyword>
<dbReference type="SUPFAM" id="SSF52922">
    <property type="entry name" value="TK C-terminal domain-like"/>
    <property type="match status" value="1"/>
</dbReference>
<feature type="binding site" evidence="12">
    <location>
        <position position="249"/>
    </location>
    <ligand>
        <name>thiamine diphosphate</name>
        <dbReference type="ChEBI" id="CHEBI:58937"/>
    </ligand>
</feature>
<feature type="binding site" evidence="11">
    <location>
        <position position="533"/>
    </location>
    <ligand>
        <name>substrate</name>
    </ligand>
</feature>
<evidence type="ECO:0000259" key="16">
    <source>
        <dbReference type="SMART" id="SM00861"/>
    </source>
</evidence>
<evidence type="ECO:0000313" key="17">
    <source>
        <dbReference type="EnsemblMetazoa" id="GPAI000693-PA"/>
    </source>
</evidence>
<dbReference type="UniPathway" id="UPA00115">
    <property type="reaction ID" value="UER00414"/>
</dbReference>
<comment type="cofactor">
    <cofactor evidence="13">
        <name>Mg(2+)</name>
        <dbReference type="ChEBI" id="CHEBI:18420"/>
    </cofactor>
    <text evidence="13">Binds 1 Mg(2+) ion per subunit. Can also utilize other divalent metal cations, such as Ca(2+), Mn(2+) and Co(2+).</text>
</comment>
<feature type="binding site" evidence="11">
    <location>
        <position position="325"/>
    </location>
    <ligand>
        <name>substrate</name>
    </ligand>
</feature>
<dbReference type="PROSITE" id="PS00802">
    <property type="entry name" value="TRANSKETOLASE_2"/>
    <property type="match status" value="1"/>
</dbReference>
<dbReference type="InterPro" id="IPR029061">
    <property type="entry name" value="THDP-binding"/>
</dbReference>
<dbReference type="GO" id="GO:0005829">
    <property type="term" value="C:cytosol"/>
    <property type="evidence" value="ECO:0007669"/>
    <property type="project" value="TreeGrafter"/>
</dbReference>
<feature type="active site" description="Proton donor" evidence="10">
    <location>
        <position position="475"/>
    </location>
</feature>
<evidence type="ECO:0000256" key="7">
    <source>
        <dbReference type="ARBA" id="ARBA00022842"/>
    </source>
</evidence>
<dbReference type="NCBIfam" id="TIGR00232">
    <property type="entry name" value="tktlase_bact"/>
    <property type="match status" value="1"/>
</dbReference>
<feature type="binding site" evidence="11">
    <location>
        <position position="422"/>
    </location>
    <ligand>
        <name>substrate</name>
    </ligand>
</feature>
<evidence type="ECO:0000256" key="13">
    <source>
        <dbReference type="PIRSR" id="PIRSR605478-4"/>
    </source>
</evidence>
<organism evidence="17 18">
    <name type="scientific">Glossina pallidipes</name>
    <name type="common">Tsetse fly</name>
    <dbReference type="NCBI Taxonomy" id="7398"/>
    <lineage>
        <taxon>Eukaryota</taxon>
        <taxon>Metazoa</taxon>
        <taxon>Ecdysozoa</taxon>
        <taxon>Arthropoda</taxon>
        <taxon>Hexapoda</taxon>
        <taxon>Insecta</taxon>
        <taxon>Pterygota</taxon>
        <taxon>Neoptera</taxon>
        <taxon>Endopterygota</taxon>
        <taxon>Diptera</taxon>
        <taxon>Brachycera</taxon>
        <taxon>Muscomorpha</taxon>
        <taxon>Hippoboscoidea</taxon>
        <taxon>Glossinidae</taxon>
        <taxon>Glossina</taxon>
    </lineage>
</organism>
<dbReference type="Pfam" id="PF00456">
    <property type="entry name" value="Transketolase_N"/>
    <property type="match status" value="1"/>
</dbReference>
<dbReference type="InterPro" id="IPR055152">
    <property type="entry name" value="Transketolase-like_C_2"/>
</dbReference>
<name>A0A1A9Z146_GLOPL</name>
<feature type="site" description="Important for catalytic activity" evidence="14">
    <location>
        <position position="325"/>
    </location>
</feature>
<dbReference type="Gene3D" id="3.40.50.920">
    <property type="match status" value="1"/>
</dbReference>
<evidence type="ECO:0000256" key="10">
    <source>
        <dbReference type="PIRSR" id="PIRSR605478-1"/>
    </source>
</evidence>
<dbReference type="PROSITE" id="PS01054">
    <property type="entry name" value="TRANSALDOLASE_1"/>
    <property type="match status" value="1"/>
</dbReference>
<feature type="binding site" evidence="12">
    <location>
        <position position="130"/>
    </location>
    <ligand>
        <name>thiamine diphosphate</name>
        <dbReference type="ChEBI" id="CHEBI:58937"/>
    </ligand>
</feature>
<feature type="binding site" evidence="13">
    <location>
        <position position="249"/>
    </location>
    <ligand>
        <name>Mg(2+)</name>
        <dbReference type="ChEBI" id="CHEBI:18420"/>
    </ligand>
</feature>
<comment type="catalytic activity">
    <reaction evidence="9">
        <text>D-sedoheptulose 7-phosphate + D-glyceraldehyde 3-phosphate = aldehydo-D-ribose 5-phosphate + D-xylulose 5-phosphate</text>
        <dbReference type="Rhea" id="RHEA:10508"/>
        <dbReference type="ChEBI" id="CHEBI:57483"/>
        <dbReference type="ChEBI" id="CHEBI:57737"/>
        <dbReference type="ChEBI" id="CHEBI:58273"/>
        <dbReference type="ChEBI" id="CHEBI:59776"/>
        <dbReference type="EC" id="2.2.1.1"/>
    </reaction>
</comment>
<dbReference type="PANTHER" id="PTHR43522">
    <property type="entry name" value="TRANSKETOLASE"/>
    <property type="match status" value="1"/>
</dbReference>
<dbReference type="PROSITE" id="PS00801">
    <property type="entry name" value="TRANSKETOLASE_1"/>
    <property type="match status" value="1"/>
</dbReference>
<reference evidence="17" key="2">
    <citation type="submission" date="2020-05" db="UniProtKB">
        <authorList>
            <consortium name="EnsemblMetazoa"/>
        </authorList>
    </citation>
    <scope>IDENTIFICATION</scope>
    <source>
        <strain evidence="17">IAEA</strain>
    </source>
</reference>
<comment type="cofactor">
    <cofactor evidence="12">
        <name>thiamine diphosphate</name>
        <dbReference type="ChEBI" id="CHEBI:58937"/>
    </cofactor>
    <text evidence="12">Binds 1 thiamine pyrophosphate per subunit. During the reaction, the substrate forms a covalent intermediate with the cofactor.</text>
</comment>
<feature type="binding site" evidence="13">
    <location>
        <position position="219"/>
    </location>
    <ligand>
        <name>Mg(2+)</name>
        <dbReference type="ChEBI" id="CHEBI:18420"/>
    </ligand>
</feature>
<keyword evidence="15" id="KW-0812">Transmembrane</keyword>
<feature type="transmembrane region" description="Helical" evidence="15">
    <location>
        <begin position="485"/>
        <end position="506"/>
    </location>
</feature>
<evidence type="ECO:0000256" key="4">
    <source>
        <dbReference type="ARBA" id="ARBA00013152"/>
    </source>
</evidence>
<dbReference type="STRING" id="7398.A0A1A9Z146"/>
<keyword evidence="18" id="KW-1185">Reference proteome</keyword>
<feature type="binding site" evidence="12">
    <location>
        <position position="220"/>
    </location>
    <ligand>
        <name>thiamine diphosphate</name>
        <dbReference type="ChEBI" id="CHEBI:58937"/>
    </ligand>
</feature>
<feature type="binding site" evidence="11">
    <location>
        <position position="525"/>
    </location>
    <ligand>
        <name>substrate</name>
    </ligand>
</feature>
<keyword evidence="7 13" id="KW-0460">Magnesium</keyword>
<dbReference type="GO" id="GO:0006098">
    <property type="term" value="P:pentose-phosphate shunt"/>
    <property type="evidence" value="ECO:0007669"/>
    <property type="project" value="UniProtKB-UniPathway"/>
</dbReference>
<feature type="binding site" evidence="12">
    <location>
        <begin position="178"/>
        <end position="180"/>
    </location>
    <ligand>
        <name>thiamine diphosphate</name>
        <dbReference type="ChEBI" id="CHEBI:58937"/>
    </ligand>
</feature>
<keyword evidence="6 13" id="KW-0479">Metal-binding</keyword>
<evidence type="ECO:0000313" key="18">
    <source>
        <dbReference type="Proteomes" id="UP000092445"/>
    </source>
</evidence>
<protein>
    <recommendedName>
        <fullName evidence="4">transketolase</fullName>
        <ecNumber evidence="4">2.2.1.1</ecNumber>
    </recommendedName>
</protein>
<comment type="similarity">
    <text evidence="2">Belongs to the transketolase family.</text>
</comment>